<reference evidence="5 6" key="1">
    <citation type="submission" date="2018-05" db="EMBL/GenBank/DDBJ databases">
        <title>Paenibacillus flagellatus sp. nov., isolated from selenium mineral soil.</title>
        <authorList>
            <person name="Dai X."/>
        </authorList>
    </citation>
    <scope>NUCLEOTIDE SEQUENCE [LARGE SCALE GENOMIC DNA]</scope>
    <source>
        <strain evidence="5 6">DXL2</strain>
    </source>
</reference>
<comment type="caution">
    <text evidence="5">The sequence shown here is derived from an EMBL/GenBank/DDBJ whole genome shotgun (WGS) entry which is preliminary data.</text>
</comment>
<dbReference type="GO" id="GO:0003700">
    <property type="term" value="F:DNA-binding transcription factor activity"/>
    <property type="evidence" value="ECO:0007669"/>
    <property type="project" value="InterPro"/>
</dbReference>
<evidence type="ECO:0000313" key="5">
    <source>
        <dbReference type="EMBL" id="PYI56206.1"/>
    </source>
</evidence>
<dbReference type="OrthoDB" id="9781630at2"/>
<dbReference type="AlphaFoldDB" id="A0A2V5L0S5"/>
<dbReference type="PANTHER" id="PTHR43537:SF24">
    <property type="entry name" value="GLUCONATE OPERON TRANSCRIPTIONAL REPRESSOR"/>
    <property type="match status" value="1"/>
</dbReference>
<dbReference type="Proteomes" id="UP000247476">
    <property type="component" value="Unassembled WGS sequence"/>
</dbReference>
<dbReference type="Pfam" id="PF00392">
    <property type="entry name" value="GntR"/>
    <property type="match status" value="1"/>
</dbReference>
<organism evidence="5 6">
    <name type="scientific">Paenibacillus flagellatus</name>
    <dbReference type="NCBI Taxonomy" id="2211139"/>
    <lineage>
        <taxon>Bacteria</taxon>
        <taxon>Bacillati</taxon>
        <taxon>Bacillota</taxon>
        <taxon>Bacilli</taxon>
        <taxon>Bacillales</taxon>
        <taxon>Paenibacillaceae</taxon>
        <taxon>Paenibacillus</taxon>
    </lineage>
</organism>
<dbReference type="InterPro" id="IPR000524">
    <property type="entry name" value="Tscrpt_reg_HTH_GntR"/>
</dbReference>
<keyword evidence="6" id="KW-1185">Reference proteome</keyword>
<dbReference type="Pfam" id="PF07729">
    <property type="entry name" value="FCD"/>
    <property type="match status" value="1"/>
</dbReference>
<protein>
    <submittedName>
        <fullName evidence="5">GntR family transcriptional regulator</fullName>
    </submittedName>
</protein>
<feature type="domain" description="HTH gntR-type" evidence="4">
    <location>
        <begin position="13"/>
        <end position="80"/>
    </location>
</feature>
<evidence type="ECO:0000256" key="3">
    <source>
        <dbReference type="ARBA" id="ARBA00023163"/>
    </source>
</evidence>
<name>A0A2V5L0S5_9BACL</name>
<dbReference type="SMART" id="SM00345">
    <property type="entry name" value="HTH_GNTR"/>
    <property type="match status" value="1"/>
</dbReference>
<evidence type="ECO:0000313" key="6">
    <source>
        <dbReference type="Proteomes" id="UP000247476"/>
    </source>
</evidence>
<evidence type="ECO:0000256" key="1">
    <source>
        <dbReference type="ARBA" id="ARBA00023015"/>
    </source>
</evidence>
<dbReference type="SUPFAM" id="SSF48008">
    <property type="entry name" value="GntR ligand-binding domain-like"/>
    <property type="match status" value="1"/>
</dbReference>
<dbReference type="InterPro" id="IPR036388">
    <property type="entry name" value="WH-like_DNA-bd_sf"/>
</dbReference>
<keyword evidence="1" id="KW-0805">Transcription regulation</keyword>
<dbReference type="InterPro" id="IPR011711">
    <property type="entry name" value="GntR_C"/>
</dbReference>
<accession>A0A2V5L0S5</accession>
<dbReference type="SUPFAM" id="SSF46785">
    <property type="entry name" value="Winged helix' DNA-binding domain"/>
    <property type="match status" value="1"/>
</dbReference>
<proteinExistence type="predicted"/>
<keyword evidence="3" id="KW-0804">Transcription</keyword>
<dbReference type="Gene3D" id="1.20.120.530">
    <property type="entry name" value="GntR ligand-binding domain-like"/>
    <property type="match status" value="1"/>
</dbReference>
<keyword evidence="2" id="KW-0238">DNA-binding</keyword>
<dbReference type="CDD" id="cd07377">
    <property type="entry name" value="WHTH_GntR"/>
    <property type="match status" value="1"/>
</dbReference>
<dbReference type="InterPro" id="IPR036390">
    <property type="entry name" value="WH_DNA-bd_sf"/>
</dbReference>
<dbReference type="PROSITE" id="PS50949">
    <property type="entry name" value="HTH_GNTR"/>
    <property type="match status" value="1"/>
</dbReference>
<dbReference type="Gene3D" id="1.10.10.10">
    <property type="entry name" value="Winged helix-like DNA-binding domain superfamily/Winged helix DNA-binding domain"/>
    <property type="match status" value="1"/>
</dbReference>
<sequence>MPIPSNYSAPARLSAKERALSQIQRWITDGTLQPGEKLVDAELAEALGVSRTPVREALQLLEIQGLVEMHPGKDTRVTTIRKDDILQLYPTLAALHALAAESAAPLIVPAQLEQLRELNAQFREAIENGQPYQAMEADEHFHNLIVEASDNPYVAAFSSSLQIHIRRFKYVFLKQPVTANHASVVEHAAIVDALEKRDAEAAAAMMKQNLLRPMRELHAII</sequence>
<dbReference type="GO" id="GO:0003677">
    <property type="term" value="F:DNA binding"/>
    <property type="evidence" value="ECO:0007669"/>
    <property type="project" value="UniProtKB-KW"/>
</dbReference>
<dbReference type="SMART" id="SM00895">
    <property type="entry name" value="FCD"/>
    <property type="match status" value="1"/>
</dbReference>
<dbReference type="RefSeq" id="WP_110838735.1">
    <property type="nucleotide sequence ID" value="NZ_QJVJ01000002.1"/>
</dbReference>
<gene>
    <name evidence="5" type="ORF">DLM86_04240</name>
</gene>
<dbReference type="PRINTS" id="PR00035">
    <property type="entry name" value="HTHGNTR"/>
</dbReference>
<evidence type="ECO:0000259" key="4">
    <source>
        <dbReference type="PROSITE" id="PS50949"/>
    </source>
</evidence>
<dbReference type="InterPro" id="IPR008920">
    <property type="entry name" value="TF_FadR/GntR_C"/>
</dbReference>
<dbReference type="EMBL" id="QJVJ01000002">
    <property type="protein sequence ID" value="PYI56206.1"/>
    <property type="molecule type" value="Genomic_DNA"/>
</dbReference>
<dbReference type="PANTHER" id="PTHR43537">
    <property type="entry name" value="TRANSCRIPTIONAL REGULATOR, GNTR FAMILY"/>
    <property type="match status" value="1"/>
</dbReference>
<evidence type="ECO:0000256" key="2">
    <source>
        <dbReference type="ARBA" id="ARBA00023125"/>
    </source>
</evidence>